<dbReference type="EMBL" id="CAADGH010000012">
    <property type="protein sequence ID" value="VFK74898.1"/>
    <property type="molecule type" value="Genomic_DNA"/>
</dbReference>
<feature type="transmembrane region" description="Helical" evidence="1">
    <location>
        <begin position="6"/>
        <end position="29"/>
    </location>
</feature>
<evidence type="ECO:0000313" key="3">
    <source>
        <dbReference type="EMBL" id="VFK24568.1"/>
    </source>
</evidence>
<dbReference type="SUPFAM" id="SSF81324">
    <property type="entry name" value="Voltage-gated potassium channels"/>
    <property type="match status" value="1"/>
</dbReference>
<dbReference type="Pfam" id="PF07885">
    <property type="entry name" value="Ion_trans_2"/>
    <property type="match status" value="1"/>
</dbReference>
<gene>
    <name evidence="3" type="ORF">BECKMB1821G_GA0114241_10095</name>
    <name evidence="5" type="ORF">BECKMB1821H_GA0114242_10126</name>
    <name evidence="4" type="ORF">BECKMB1821I_GA0114274_100247</name>
</gene>
<sequence>MSDSIFSWPIAYLVILPSVTLIPVLVIALRKRELPSFTMHFLVSAIVIVAIGCFVYLFYDVVPDKKQGLLAILCIVVISIILIYLTFFTISTVTISNSQKDTFLWKHFDTLHSNPEIGLWMVLFWFIVIANFSGLTIFFIDRYERVNKKTGINIDKTLYNENRVDYENIYKELKKLDSCEKSPFELEMKFCEGSYDFIYNNGKNGKCIIPKLYSLDENNEDKYNPREIEKFRKLCKDEITVNPTDSVCEGEKNYITVGDADKNHKALQCFLKVVSTSLKNKIVYFEFRIGGYASNILPRKGRINNKELAERRAETIEKFFSAKAIEEAIEEPNNKKVNEEENIGSGKSGEGLLVPRFDIVRSQPVIKKQDDQTAAQSVRVTLTPLAPINEENRFINRRNSEDNPDATILDALYFAYYTITTTGYGDITPGSDSVKFFTTVLNVIELFFIFIIINVLVTAHANKKDYPQDNR</sequence>
<feature type="transmembrane region" description="Helical" evidence="1">
    <location>
        <begin position="41"/>
        <end position="58"/>
    </location>
</feature>
<name>A0A450XCV6_9GAMM</name>
<keyword evidence="1" id="KW-0472">Membrane</keyword>
<dbReference type="Gene3D" id="1.10.287.70">
    <property type="match status" value="1"/>
</dbReference>
<keyword evidence="1" id="KW-1133">Transmembrane helix</keyword>
<evidence type="ECO:0000259" key="2">
    <source>
        <dbReference type="Pfam" id="PF07885"/>
    </source>
</evidence>
<feature type="transmembrane region" description="Helical" evidence="1">
    <location>
        <begin position="436"/>
        <end position="457"/>
    </location>
</feature>
<dbReference type="AlphaFoldDB" id="A0A450XCV6"/>
<feature type="domain" description="Potassium channel" evidence="2">
    <location>
        <begin position="405"/>
        <end position="458"/>
    </location>
</feature>
<protein>
    <submittedName>
        <fullName evidence="4">Ion channel</fullName>
    </submittedName>
</protein>
<dbReference type="EMBL" id="CAADFO010000009">
    <property type="protein sequence ID" value="VFK24568.1"/>
    <property type="molecule type" value="Genomic_DNA"/>
</dbReference>
<proteinExistence type="predicted"/>
<evidence type="ECO:0000313" key="4">
    <source>
        <dbReference type="EMBL" id="VFK27122.1"/>
    </source>
</evidence>
<evidence type="ECO:0000313" key="5">
    <source>
        <dbReference type="EMBL" id="VFK74898.1"/>
    </source>
</evidence>
<dbReference type="InterPro" id="IPR013099">
    <property type="entry name" value="K_chnl_dom"/>
</dbReference>
<organism evidence="4">
    <name type="scientific">Candidatus Kentrum sp. MB</name>
    <dbReference type="NCBI Taxonomy" id="2138164"/>
    <lineage>
        <taxon>Bacteria</taxon>
        <taxon>Pseudomonadati</taxon>
        <taxon>Pseudomonadota</taxon>
        <taxon>Gammaproteobacteria</taxon>
        <taxon>Candidatus Kentrum</taxon>
    </lineage>
</organism>
<accession>A0A450XCV6</accession>
<evidence type="ECO:0000256" key="1">
    <source>
        <dbReference type="SAM" id="Phobius"/>
    </source>
</evidence>
<reference evidence="4" key="1">
    <citation type="submission" date="2019-02" db="EMBL/GenBank/DDBJ databases">
        <authorList>
            <person name="Gruber-Vodicka R. H."/>
            <person name="Seah K. B. B."/>
        </authorList>
    </citation>
    <scope>NUCLEOTIDE SEQUENCE</scope>
    <source>
        <strain evidence="3">BECK_BZ197</strain>
        <strain evidence="5">BECK_BZ198</strain>
        <strain evidence="4">BECK_BZ199</strain>
    </source>
</reference>
<keyword evidence="1" id="KW-0812">Transmembrane</keyword>
<feature type="transmembrane region" description="Helical" evidence="1">
    <location>
        <begin position="117"/>
        <end position="140"/>
    </location>
</feature>
<feature type="transmembrane region" description="Helical" evidence="1">
    <location>
        <begin position="70"/>
        <end position="96"/>
    </location>
</feature>
<dbReference type="EMBL" id="CAADFQ010000002">
    <property type="protein sequence ID" value="VFK27122.1"/>
    <property type="molecule type" value="Genomic_DNA"/>
</dbReference>